<proteinExistence type="predicted"/>
<sequence>MSVWFYIYFCLLERVYSISGTIMVSLIFFPDWSLHMWYCIFYITALLYITEDEVKSHAIFVISHCPNWVVHR</sequence>
<dbReference type="Proteomes" id="UP000095283">
    <property type="component" value="Unplaced"/>
</dbReference>
<name>A0A1I7X1D6_HETBA</name>
<evidence type="ECO:0000313" key="3">
    <source>
        <dbReference type="WBParaSite" id="Hba_11206"/>
    </source>
</evidence>
<keyword evidence="2" id="KW-1185">Reference proteome</keyword>
<keyword evidence="1" id="KW-1133">Transmembrane helix</keyword>
<protein>
    <submittedName>
        <fullName evidence="3">Ovule protein</fullName>
    </submittedName>
</protein>
<dbReference type="AlphaFoldDB" id="A0A1I7X1D6"/>
<evidence type="ECO:0000313" key="2">
    <source>
        <dbReference type="Proteomes" id="UP000095283"/>
    </source>
</evidence>
<reference evidence="3" key="1">
    <citation type="submission" date="2016-11" db="UniProtKB">
        <authorList>
            <consortium name="WormBaseParasite"/>
        </authorList>
    </citation>
    <scope>IDENTIFICATION</scope>
</reference>
<keyword evidence="1" id="KW-0812">Transmembrane</keyword>
<feature type="transmembrane region" description="Helical" evidence="1">
    <location>
        <begin position="34"/>
        <end position="50"/>
    </location>
</feature>
<feature type="transmembrane region" description="Helical" evidence="1">
    <location>
        <begin position="5"/>
        <end position="28"/>
    </location>
</feature>
<keyword evidence="1" id="KW-0472">Membrane</keyword>
<dbReference type="WBParaSite" id="Hba_11206">
    <property type="protein sequence ID" value="Hba_11206"/>
    <property type="gene ID" value="Hba_11206"/>
</dbReference>
<organism evidence="2 3">
    <name type="scientific">Heterorhabditis bacteriophora</name>
    <name type="common">Entomopathogenic nematode worm</name>
    <dbReference type="NCBI Taxonomy" id="37862"/>
    <lineage>
        <taxon>Eukaryota</taxon>
        <taxon>Metazoa</taxon>
        <taxon>Ecdysozoa</taxon>
        <taxon>Nematoda</taxon>
        <taxon>Chromadorea</taxon>
        <taxon>Rhabditida</taxon>
        <taxon>Rhabditina</taxon>
        <taxon>Rhabditomorpha</taxon>
        <taxon>Strongyloidea</taxon>
        <taxon>Heterorhabditidae</taxon>
        <taxon>Heterorhabditis</taxon>
    </lineage>
</organism>
<accession>A0A1I7X1D6</accession>
<evidence type="ECO:0000256" key="1">
    <source>
        <dbReference type="SAM" id="Phobius"/>
    </source>
</evidence>